<evidence type="ECO:0000256" key="2">
    <source>
        <dbReference type="ARBA" id="ARBA00023002"/>
    </source>
</evidence>
<proteinExistence type="inferred from homology"/>
<dbReference type="EMBL" id="LR699120">
    <property type="protein sequence ID" value="VVC76962.1"/>
    <property type="molecule type" value="Genomic_DNA"/>
</dbReference>
<dbReference type="GO" id="GO:0005737">
    <property type="term" value="C:cytoplasm"/>
    <property type="evidence" value="ECO:0007669"/>
    <property type="project" value="InterPro"/>
</dbReference>
<dbReference type="AlphaFoldDB" id="A0A5E4PL26"/>
<evidence type="ECO:0000313" key="4">
    <source>
        <dbReference type="EMBL" id="VVC76962.1"/>
    </source>
</evidence>
<dbReference type="PANTHER" id="PTHR42879:SF2">
    <property type="entry name" value="3-OXOACYL-[ACYL-CARRIER-PROTEIN] REDUCTASE FABG"/>
    <property type="match status" value="1"/>
</dbReference>
<dbReference type="RefSeq" id="WP_148340370.1">
    <property type="nucleotide sequence ID" value="NZ_LR699120.1"/>
</dbReference>
<evidence type="ECO:0000256" key="1">
    <source>
        <dbReference type="ARBA" id="ARBA00006484"/>
    </source>
</evidence>
<organism evidence="4 5">
    <name type="scientific">Aquicella siphonis</name>
    <dbReference type="NCBI Taxonomy" id="254247"/>
    <lineage>
        <taxon>Bacteria</taxon>
        <taxon>Pseudomonadati</taxon>
        <taxon>Pseudomonadota</taxon>
        <taxon>Gammaproteobacteria</taxon>
        <taxon>Legionellales</taxon>
        <taxon>Coxiellaceae</taxon>
        <taxon>Aquicella</taxon>
    </lineage>
</organism>
<dbReference type="InterPro" id="IPR050259">
    <property type="entry name" value="SDR"/>
</dbReference>
<dbReference type="PROSITE" id="PS00061">
    <property type="entry name" value="ADH_SHORT"/>
    <property type="match status" value="1"/>
</dbReference>
<dbReference type="InterPro" id="IPR020904">
    <property type="entry name" value="Sc_DH/Rdtase_CS"/>
</dbReference>
<reference evidence="4 5" key="1">
    <citation type="submission" date="2019-08" db="EMBL/GenBank/DDBJ databases">
        <authorList>
            <person name="Guy L."/>
        </authorList>
    </citation>
    <scope>NUCLEOTIDE SEQUENCE [LARGE SCALE GENOMIC DNA]</scope>
    <source>
        <strain evidence="4 5">SGT-108</strain>
    </source>
</reference>
<evidence type="ECO:0000313" key="5">
    <source>
        <dbReference type="Proteomes" id="UP000324194"/>
    </source>
</evidence>
<dbReference type="PANTHER" id="PTHR42879">
    <property type="entry name" value="3-OXOACYL-(ACYL-CARRIER-PROTEIN) REDUCTASE"/>
    <property type="match status" value="1"/>
</dbReference>
<keyword evidence="5" id="KW-1185">Reference proteome</keyword>
<dbReference type="OrthoDB" id="9804774at2"/>
<dbReference type="InterPro" id="IPR011283">
    <property type="entry name" value="Acetoacetyl-CoA_reductase"/>
</dbReference>
<gene>
    <name evidence="4" type="primary">phbB</name>
    <name evidence="4" type="ORF">AQUSIP_22890</name>
</gene>
<dbReference type="Gene3D" id="3.40.50.720">
    <property type="entry name" value="NAD(P)-binding Rossmann-like Domain"/>
    <property type="match status" value="1"/>
</dbReference>
<dbReference type="FunFam" id="3.40.50.720:FF:000173">
    <property type="entry name" value="3-oxoacyl-[acyl-carrier protein] reductase"/>
    <property type="match status" value="1"/>
</dbReference>
<dbReference type="PRINTS" id="PR00081">
    <property type="entry name" value="GDHRDH"/>
</dbReference>
<dbReference type="GO" id="GO:0018454">
    <property type="term" value="F:acetoacetyl-CoA reductase activity"/>
    <property type="evidence" value="ECO:0007669"/>
    <property type="project" value="InterPro"/>
</dbReference>
<dbReference type="KEGG" id="asip:AQUSIP_22890"/>
<dbReference type="NCBIfam" id="NF009466">
    <property type="entry name" value="PRK12826.1-2"/>
    <property type="match status" value="1"/>
</dbReference>
<accession>A0A5E4PL26</accession>
<dbReference type="NCBIfam" id="NF009464">
    <property type="entry name" value="PRK12824.1"/>
    <property type="match status" value="1"/>
</dbReference>
<keyword evidence="2" id="KW-0560">Oxidoreductase</keyword>
<dbReference type="Proteomes" id="UP000324194">
    <property type="component" value="Chromosome 2"/>
</dbReference>
<dbReference type="InterPro" id="IPR002347">
    <property type="entry name" value="SDR_fam"/>
</dbReference>
<sequence>MAKRIAVVTGGMGGIGHAISRELYDHGYRVVAGYSRKHEAALEWHSEQKKAGYDFDIAYADVTNFKSCEEMIAKIESGLGAVDILVNNAGITRDHACCKMSQEEWDLVILTDLSSVFYMTHAVINAMKARNYGRIINISSINGQKGQFGQVNYSAAKAGIHGFTKALALEVAKHHITVNTISPGYVATDMVMAIQDDIREKIIAQIPMGRLAEPEEVARVVSFLADERNSYITGANIAINGGQYMM</sequence>
<dbReference type="CDD" id="cd05333">
    <property type="entry name" value="BKR_SDR_c"/>
    <property type="match status" value="1"/>
</dbReference>
<dbReference type="Pfam" id="PF00106">
    <property type="entry name" value="adh_short"/>
    <property type="match status" value="1"/>
</dbReference>
<name>A0A5E4PL26_9COXI</name>
<dbReference type="GO" id="GO:0032787">
    <property type="term" value="P:monocarboxylic acid metabolic process"/>
    <property type="evidence" value="ECO:0007669"/>
    <property type="project" value="UniProtKB-ARBA"/>
</dbReference>
<dbReference type="NCBIfam" id="TIGR01829">
    <property type="entry name" value="AcAcCoA_reduct"/>
    <property type="match status" value="1"/>
</dbReference>
<dbReference type="PRINTS" id="PR00080">
    <property type="entry name" value="SDRFAMILY"/>
</dbReference>
<comment type="similarity">
    <text evidence="1 3">Belongs to the short-chain dehydrogenases/reductases (SDR) family.</text>
</comment>
<dbReference type="GO" id="GO:0042619">
    <property type="term" value="P:poly-hydroxybutyrate biosynthetic process"/>
    <property type="evidence" value="ECO:0007669"/>
    <property type="project" value="InterPro"/>
</dbReference>
<dbReference type="InterPro" id="IPR036291">
    <property type="entry name" value="NAD(P)-bd_dom_sf"/>
</dbReference>
<dbReference type="SUPFAM" id="SSF51735">
    <property type="entry name" value="NAD(P)-binding Rossmann-fold domains"/>
    <property type="match status" value="1"/>
</dbReference>
<protein>
    <submittedName>
        <fullName evidence="4">Acetoacetyl-CoA reductase</fullName>
    </submittedName>
</protein>
<evidence type="ECO:0000256" key="3">
    <source>
        <dbReference type="RuleBase" id="RU000363"/>
    </source>
</evidence>